<evidence type="ECO:0000313" key="2">
    <source>
        <dbReference type="EMBL" id="AGY57773.1"/>
    </source>
</evidence>
<accession>U5QFV6</accession>
<keyword evidence="1" id="KW-0732">Signal</keyword>
<gene>
    <name evidence="2" type="ORF">GKIL_1527</name>
</gene>
<reference evidence="2 3" key="1">
    <citation type="journal article" date="2013" name="PLoS ONE">
        <title>Cultivation and Complete Genome Sequencing of Gloeobacter kilaueensis sp. nov., from a Lava Cave in Kilauea Caldera, Hawai'i.</title>
        <authorList>
            <person name="Saw J.H."/>
            <person name="Schatz M."/>
            <person name="Brown M.V."/>
            <person name="Kunkel D.D."/>
            <person name="Foster J.S."/>
            <person name="Shick H."/>
            <person name="Christensen S."/>
            <person name="Hou S."/>
            <person name="Wan X."/>
            <person name="Donachie S.P."/>
        </authorList>
    </citation>
    <scope>NUCLEOTIDE SEQUENCE [LARGE SCALE GENOMIC DNA]</scope>
    <source>
        <strain evidence="3">JS</strain>
    </source>
</reference>
<dbReference type="AlphaFoldDB" id="U5QFV6"/>
<proteinExistence type="predicted"/>
<organism evidence="2 3">
    <name type="scientific">Gloeobacter kilaueensis (strain ATCC BAA-2537 / CCAP 1431/1 / ULC 316 / JS1)</name>
    <dbReference type="NCBI Taxonomy" id="1183438"/>
    <lineage>
        <taxon>Bacteria</taxon>
        <taxon>Bacillati</taxon>
        <taxon>Cyanobacteriota</taxon>
        <taxon>Cyanophyceae</taxon>
        <taxon>Gloeobacterales</taxon>
        <taxon>Gloeobacteraceae</taxon>
        <taxon>Gloeobacter</taxon>
    </lineage>
</organism>
<dbReference type="RefSeq" id="WP_023172880.1">
    <property type="nucleotide sequence ID" value="NC_022600.1"/>
</dbReference>
<dbReference type="STRING" id="1183438.GKIL_1527"/>
<name>U5QFV6_GLOK1</name>
<dbReference type="KEGG" id="glj:GKIL_1527"/>
<evidence type="ECO:0000313" key="3">
    <source>
        <dbReference type="Proteomes" id="UP000017396"/>
    </source>
</evidence>
<sequence>MNIRKQICVSLAAASALLVSGSSNPVRAASTSNMQAALTILRQARINVVNIKDEYQGLRVFALQNINFAIRNLEQVLKSSGNISLVIPSSASPEPVVNGNVDPYAKAALHNLQRVRQKLGSASRPDPVREVAQAQKNVKFAILNMERLISSELSALPAVKRTTVNPNFLLAVDNLRQCRADLQTLGELLNNSQKKALIHVATAIVNMENGLRIVKQSFQSYTAEPRSKPSIEQVLNDLKKDREYLATKDSTDFHGYRMLALQQTKRAIQALKLSSD</sequence>
<dbReference type="EMBL" id="CP003587">
    <property type="protein sequence ID" value="AGY57773.1"/>
    <property type="molecule type" value="Genomic_DNA"/>
</dbReference>
<dbReference type="Proteomes" id="UP000017396">
    <property type="component" value="Chromosome"/>
</dbReference>
<feature type="signal peptide" evidence="1">
    <location>
        <begin position="1"/>
        <end position="28"/>
    </location>
</feature>
<dbReference type="HOGENOM" id="CLU_1007466_0_0_3"/>
<protein>
    <submittedName>
        <fullName evidence="2">Uncharacterized protein</fullName>
    </submittedName>
</protein>
<keyword evidence="3" id="KW-1185">Reference proteome</keyword>
<evidence type="ECO:0000256" key="1">
    <source>
        <dbReference type="SAM" id="SignalP"/>
    </source>
</evidence>
<feature type="chain" id="PRO_5004663913" evidence="1">
    <location>
        <begin position="29"/>
        <end position="276"/>
    </location>
</feature>